<comment type="caution">
    <text evidence="2">The sequence shown here is derived from an EMBL/GenBank/DDBJ whole genome shotgun (WGS) entry which is preliminary data.</text>
</comment>
<dbReference type="AlphaFoldDB" id="A0A0E9NBR2"/>
<evidence type="ECO:0000313" key="2">
    <source>
        <dbReference type="EMBL" id="GAO47243.1"/>
    </source>
</evidence>
<evidence type="ECO:0000313" key="3">
    <source>
        <dbReference type="Proteomes" id="UP000033140"/>
    </source>
</evidence>
<dbReference type="Pfam" id="PF03732">
    <property type="entry name" value="Retrotrans_gag"/>
    <property type="match status" value="1"/>
</dbReference>
<dbReference type="Proteomes" id="UP000033140">
    <property type="component" value="Unassembled WGS sequence"/>
</dbReference>
<dbReference type="EMBL" id="BACD03000008">
    <property type="protein sequence ID" value="GAO47243.1"/>
    <property type="molecule type" value="Genomic_DNA"/>
</dbReference>
<evidence type="ECO:0000259" key="1">
    <source>
        <dbReference type="Pfam" id="PF03732"/>
    </source>
</evidence>
<dbReference type="STRING" id="698492.A0A0E9NBR2"/>
<sequence>MFLSVVVCRRNGEGMTGNVTSPRCSVSNHTTDSTGTSYLVLILLSTGSVGERLPRSRYRTLLYKGEVLEAEGKDPAALTWDSIKRGLMKYFAPVNAARALRDEWHGSRQTTSVGEYVTRLNNLRIQIPEIRDIEFLDKFIHGLKPKVRLELELRNPQTLDEAIMIADRYDSITFSNRILN</sequence>
<feature type="domain" description="Retrotransposon gag" evidence="1">
    <location>
        <begin position="77"/>
        <end position="145"/>
    </location>
</feature>
<keyword evidence="3" id="KW-1185">Reference proteome</keyword>
<reference evidence="2 3" key="3">
    <citation type="journal article" date="2015" name="Genome Announc.">
        <title>Draft Genome Sequence of the Archiascomycetous Yeast Saitoella complicata.</title>
        <authorList>
            <person name="Yamauchi K."/>
            <person name="Kondo S."/>
            <person name="Hamamoto M."/>
            <person name="Takahashi Y."/>
            <person name="Ogura Y."/>
            <person name="Hayashi T."/>
            <person name="Nishida H."/>
        </authorList>
    </citation>
    <scope>NUCLEOTIDE SEQUENCE [LARGE SCALE GENOMIC DNA]</scope>
    <source>
        <strain evidence="2 3">NRRL Y-17804</strain>
    </source>
</reference>
<name>A0A0E9NBR2_SAICN</name>
<protein>
    <recommendedName>
        <fullName evidence="1">Retrotransposon gag domain-containing protein</fullName>
    </recommendedName>
</protein>
<organism evidence="2 3">
    <name type="scientific">Saitoella complicata (strain BCRC 22490 / CBS 7301 / JCM 7358 / NBRC 10748 / NRRL Y-17804)</name>
    <dbReference type="NCBI Taxonomy" id="698492"/>
    <lineage>
        <taxon>Eukaryota</taxon>
        <taxon>Fungi</taxon>
        <taxon>Dikarya</taxon>
        <taxon>Ascomycota</taxon>
        <taxon>Taphrinomycotina</taxon>
        <taxon>Taphrinomycotina incertae sedis</taxon>
        <taxon>Saitoella</taxon>
    </lineage>
</organism>
<dbReference type="InterPro" id="IPR005162">
    <property type="entry name" value="Retrotrans_gag_dom"/>
</dbReference>
<gene>
    <name evidence="2" type="ORF">G7K_1453-t1</name>
</gene>
<reference evidence="2 3" key="1">
    <citation type="journal article" date="2011" name="J. Gen. Appl. Microbiol.">
        <title>Draft genome sequencing of the enigmatic yeast Saitoella complicata.</title>
        <authorList>
            <person name="Nishida H."/>
            <person name="Hamamoto M."/>
            <person name="Sugiyama J."/>
        </authorList>
    </citation>
    <scope>NUCLEOTIDE SEQUENCE [LARGE SCALE GENOMIC DNA]</scope>
    <source>
        <strain evidence="2 3">NRRL Y-17804</strain>
    </source>
</reference>
<proteinExistence type="predicted"/>
<accession>A0A0E9NBR2</accession>
<reference evidence="2 3" key="2">
    <citation type="journal article" date="2014" name="J. Gen. Appl. Microbiol.">
        <title>The early diverging ascomycetous budding yeast Saitoella complicata has three histone deacetylases belonging to the Clr6, Hos2, and Rpd3 lineages.</title>
        <authorList>
            <person name="Nishida H."/>
            <person name="Matsumoto T."/>
            <person name="Kondo S."/>
            <person name="Hamamoto M."/>
            <person name="Yoshikawa H."/>
        </authorList>
    </citation>
    <scope>NUCLEOTIDE SEQUENCE [LARGE SCALE GENOMIC DNA]</scope>
    <source>
        <strain evidence="2 3">NRRL Y-17804</strain>
    </source>
</reference>